<name>A0A7Y2R6L0_9HYPH</name>
<protein>
    <submittedName>
        <fullName evidence="1">Uncharacterized protein</fullName>
    </submittedName>
</protein>
<organism evidence="1 2">
    <name type="scientific">Rhizobium laguerreae</name>
    <dbReference type="NCBI Taxonomy" id="1076926"/>
    <lineage>
        <taxon>Bacteria</taxon>
        <taxon>Pseudomonadati</taxon>
        <taxon>Pseudomonadota</taxon>
        <taxon>Alphaproteobacteria</taxon>
        <taxon>Hyphomicrobiales</taxon>
        <taxon>Rhizobiaceae</taxon>
        <taxon>Rhizobium/Agrobacterium group</taxon>
        <taxon>Rhizobium</taxon>
    </lineage>
</organism>
<gene>
    <name evidence="1" type="ORF">HLI17_18775</name>
</gene>
<accession>A0A7Y2R6L0</accession>
<evidence type="ECO:0000313" key="1">
    <source>
        <dbReference type="EMBL" id="NNH65307.1"/>
    </source>
</evidence>
<dbReference type="EMBL" id="JABEQY010000016">
    <property type="protein sequence ID" value="NNH65307.1"/>
    <property type="molecule type" value="Genomic_DNA"/>
</dbReference>
<dbReference type="AlphaFoldDB" id="A0A7Y2R6L0"/>
<comment type="caution">
    <text evidence="1">The sequence shown here is derived from an EMBL/GenBank/DDBJ whole genome shotgun (WGS) entry which is preliminary data.</text>
</comment>
<dbReference type="Proteomes" id="UP000530654">
    <property type="component" value="Unassembled WGS sequence"/>
</dbReference>
<dbReference type="RefSeq" id="WP_170259939.1">
    <property type="nucleotide sequence ID" value="NZ_JABEQY010000016.1"/>
</dbReference>
<proteinExistence type="predicted"/>
<sequence length="82" mass="9186">MEKTAERIWQVVATSERGMNWLKANFAETTNADEDAFTTDLMGTNSFMGKAHGHGYRIEYIGPNRVVHFWSAFIGEVSTLSG</sequence>
<evidence type="ECO:0000313" key="2">
    <source>
        <dbReference type="Proteomes" id="UP000530654"/>
    </source>
</evidence>
<reference evidence="1 2" key="1">
    <citation type="submission" date="2020-04" db="EMBL/GenBank/DDBJ databases">
        <title>Rhizobium bacterial biofertilizers improve the content of phenolic compounds of Lactuca sativa L. under non-saline and saline-stress conditions.</title>
        <authorList>
            <person name="Ayuso-Calles M."/>
            <person name="Garcia-Estevez I."/>
            <person name="Jimenez-Gomez A."/>
            <person name="Flores-Felix J.D."/>
            <person name="Escribano-Bailon M."/>
            <person name="Rivas R."/>
        </authorList>
    </citation>
    <scope>NUCLEOTIDE SEQUENCE [LARGE SCALE GENOMIC DNA]</scope>
    <source>
        <strain evidence="1 2">GPTR02</strain>
    </source>
</reference>